<evidence type="ECO:0000313" key="10">
    <source>
        <dbReference type="EMBL" id="TWP26786.1"/>
    </source>
</evidence>
<keyword evidence="4" id="KW-0057">Aromatic amino acid biosynthesis</keyword>
<proteinExistence type="predicted"/>
<name>A0A563D9A0_9FLAO</name>
<dbReference type="Gene3D" id="3.30.70.260">
    <property type="match status" value="1"/>
</dbReference>
<dbReference type="OrthoDB" id="9802281at2"/>
<dbReference type="AlphaFoldDB" id="A0A563D9A0"/>
<dbReference type="GO" id="GO:0004664">
    <property type="term" value="F:prephenate dehydratase activity"/>
    <property type="evidence" value="ECO:0007669"/>
    <property type="project" value="UniProtKB-EC"/>
</dbReference>
<dbReference type="InterPro" id="IPR045865">
    <property type="entry name" value="ACT-like_dom_sf"/>
</dbReference>
<organism evidence="10 11">
    <name type="scientific">Apibacter muscae</name>
    <dbReference type="NCBI Taxonomy" id="2509004"/>
    <lineage>
        <taxon>Bacteria</taxon>
        <taxon>Pseudomonadati</taxon>
        <taxon>Bacteroidota</taxon>
        <taxon>Flavobacteriia</taxon>
        <taxon>Flavobacteriales</taxon>
        <taxon>Weeksellaceae</taxon>
        <taxon>Apibacter</taxon>
    </lineage>
</organism>
<dbReference type="EMBL" id="SELH01000025">
    <property type="protein sequence ID" value="TWP26786.1"/>
    <property type="molecule type" value="Genomic_DNA"/>
</dbReference>
<feature type="domain" description="ACT" evidence="9">
    <location>
        <begin position="193"/>
        <end position="271"/>
    </location>
</feature>
<comment type="catalytic activity">
    <reaction evidence="7">
        <text>prephenate + H(+) = 3-phenylpyruvate + CO2 + H2O</text>
        <dbReference type="Rhea" id="RHEA:21648"/>
        <dbReference type="ChEBI" id="CHEBI:15377"/>
        <dbReference type="ChEBI" id="CHEBI:15378"/>
        <dbReference type="ChEBI" id="CHEBI:16526"/>
        <dbReference type="ChEBI" id="CHEBI:18005"/>
        <dbReference type="ChEBI" id="CHEBI:29934"/>
        <dbReference type="EC" id="4.2.1.51"/>
    </reaction>
</comment>
<sequence>MKSVSIQGIKGSFHHEAVVKFFKEEEVEIVDSPSFNTLVKDIIQGTADYGMMAIENSIAGSILPNYSLITKNNLYIVGEVVIPIHHHLLALESETQETIREVQTHPMALLQCQNFLEKHEDWKQLAKDDTATCAKNISENHWKGVAGIGSHLAAERYNLKVLVKNIHDVADNYTRFYLLSQHKEKIEHFNKASLYFATNHKMGSLAQVLNLLAEHEMNITKIQSVPLPESVFQYSFHVDVVSDKKGYDHYYKALEEIKKVTGFLHVLGEYKQFKI</sequence>
<keyword evidence="5" id="KW-0584">Phenylalanine biosynthesis</keyword>
<dbReference type="EC" id="4.2.1.51" evidence="2"/>
<feature type="domain" description="Prephenate dehydratase" evidence="8">
    <location>
        <begin position="3"/>
        <end position="181"/>
    </location>
</feature>
<evidence type="ECO:0000256" key="3">
    <source>
        <dbReference type="ARBA" id="ARBA00022605"/>
    </source>
</evidence>
<dbReference type="UniPathway" id="UPA00121">
    <property type="reaction ID" value="UER00345"/>
</dbReference>
<evidence type="ECO:0000259" key="8">
    <source>
        <dbReference type="PROSITE" id="PS51171"/>
    </source>
</evidence>
<evidence type="ECO:0000256" key="5">
    <source>
        <dbReference type="ARBA" id="ARBA00023222"/>
    </source>
</evidence>
<evidence type="ECO:0000313" key="11">
    <source>
        <dbReference type="Proteomes" id="UP000319499"/>
    </source>
</evidence>
<evidence type="ECO:0000256" key="1">
    <source>
        <dbReference type="ARBA" id="ARBA00004741"/>
    </source>
</evidence>
<dbReference type="SUPFAM" id="SSF53850">
    <property type="entry name" value="Periplasmic binding protein-like II"/>
    <property type="match status" value="1"/>
</dbReference>
<dbReference type="Gene3D" id="3.40.190.10">
    <property type="entry name" value="Periplasmic binding protein-like II"/>
    <property type="match status" value="2"/>
</dbReference>
<reference evidence="10 11" key="1">
    <citation type="submission" date="2019-02" db="EMBL/GenBank/DDBJ databases">
        <title>Apibacter muscae sp. nov.: a novel member of the house fly microbiota.</title>
        <authorList>
            <person name="Park R."/>
        </authorList>
    </citation>
    <scope>NUCLEOTIDE SEQUENCE [LARGE SCALE GENOMIC DNA]</scope>
    <source>
        <strain evidence="10 11">AL1</strain>
    </source>
</reference>
<dbReference type="PANTHER" id="PTHR21022:SF19">
    <property type="entry name" value="PREPHENATE DEHYDRATASE-RELATED"/>
    <property type="match status" value="1"/>
</dbReference>
<gene>
    <name evidence="10" type="ORF">ETU09_09500</name>
</gene>
<dbReference type="InterPro" id="IPR002912">
    <property type="entry name" value="ACT_dom"/>
</dbReference>
<keyword evidence="6" id="KW-0456">Lyase</keyword>
<protein>
    <recommendedName>
        <fullName evidence="2">prephenate dehydratase</fullName>
        <ecNumber evidence="2">4.2.1.51</ecNumber>
    </recommendedName>
</protein>
<evidence type="ECO:0000259" key="9">
    <source>
        <dbReference type="PROSITE" id="PS51671"/>
    </source>
</evidence>
<evidence type="ECO:0000256" key="7">
    <source>
        <dbReference type="ARBA" id="ARBA00047848"/>
    </source>
</evidence>
<dbReference type="PROSITE" id="PS51171">
    <property type="entry name" value="PREPHENATE_DEHYDR_3"/>
    <property type="match status" value="1"/>
</dbReference>
<dbReference type="RefSeq" id="WP_146293307.1">
    <property type="nucleotide sequence ID" value="NZ_SELH01000025.1"/>
</dbReference>
<dbReference type="PANTHER" id="PTHR21022">
    <property type="entry name" value="PREPHENATE DEHYDRATASE P PROTEIN"/>
    <property type="match status" value="1"/>
</dbReference>
<dbReference type="GO" id="GO:0009094">
    <property type="term" value="P:L-phenylalanine biosynthetic process"/>
    <property type="evidence" value="ECO:0007669"/>
    <property type="project" value="UniProtKB-UniPathway"/>
</dbReference>
<comment type="caution">
    <text evidence="10">The sequence shown here is derived from an EMBL/GenBank/DDBJ whole genome shotgun (WGS) entry which is preliminary data.</text>
</comment>
<dbReference type="CDD" id="cd13631">
    <property type="entry name" value="PBP2_Ct-PDT_like"/>
    <property type="match status" value="1"/>
</dbReference>
<evidence type="ECO:0000256" key="4">
    <source>
        <dbReference type="ARBA" id="ARBA00023141"/>
    </source>
</evidence>
<dbReference type="CDD" id="cd04905">
    <property type="entry name" value="ACT_CM-PDT"/>
    <property type="match status" value="1"/>
</dbReference>
<keyword evidence="11" id="KW-1185">Reference proteome</keyword>
<comment type="pathway">
    <text evidence="1">Amino-acid biosynthesis; L-phenylalanine biosynthesis; phenylpyruvate from prephenate: step 1/1.</text>
</comment>
<keyword evidence="3" id="KW-0028">Amino-acid biosynthesis</keyword>
<evidence type="ECO:0000256" key="2">
    <source>
        <dbReference type="ARBA" id="ARBA00013147"/>
    </source>
</evidence>
<dbReference type="InterPro" id="IPR001086">
    <property type="entry name" value="Preph_deHydtase"/>
</dbReference>
<dbReference type="SUPFAM" id="SSF55021">
    <property type="entry name" value="ACT-like"/>
    <property type="match status" value="1"/>
</dbReference>
<accession>A0A563D9A0</accession>
<dbReference type="GO" id="GO:0005737">
    <property type="term" value="C:cytoplasm"/>
    <property type="evidence" value="ECO:0007669"/>
    <property type="project" value="TreeGrafter"/>
</dbReference>
<evidence type="ECO:0000256" key="6">
    <source>
        <dbReference type="ARBA" id="ARBA00023239"/>
    </source>
</evidence>
<dbReference type="PROSITE" id="PS51671">
    <property type="entry name" value="ACT"/>
    <property type="match status" value="1"/>
</dbReference>
<dbReference type="Pfam" id="PF00800">
    <property type="entry name" value="PDT"/>
    <property type="match status" value="1"/>
</dbReference>
<dbReference type="Proteomes" id="UP000319499">
    <property type="component" value="Unassembled WGS sequence"/>
</dbReference>